<sequence length="246" mass="28453">MKTSLGDGRLPNSNAKPSIVKQRTRHVKLTKEEQAALDSDLDEFFGRPLSLLSQTELYDAFKHYKVKGEEVLRDEDEISAERYRRLMLGIANYGCTNRAEWLFGNLSFELTRPTIAETHRARKMRAEGEELERAPRVVQDNREGDNDSSGIPAITLSSARRQYSNTGAQTVGRAVQQSCATLAMQKMANEWCTDGSENNEFFDWWREHTSWLRWLCCSPQLQSRARRFGFIEECNYVRACRWRDDV</sequence>
<protein>
    <submittedName>
        <fullName evidence="2">Uncharacterized protein</fullName>
    </submittedName>
</protein>
<reference evidence="2" key="1">
    <citation type="journal article" date="2020" name="Stud. Mycol.">
        <title>101 Dothideomycetes genomes: a test case for predicting lifestyles and emergence of pathogens.</title>
        <authorList>
            <person name="Haridas S."/>
            <person name="Albert R."/>
            <person name="Binder M."/>
            <person name="Bloem J."/>
            <person name="Labutti K."/>
            <person name="Salamov A."/>
            <person name="Andreopoulos B."/>
            <person name="Baker S."/>
            <person name="Barry K."/>
            <person name="Bills G."/>
            <person name="Bluhm B."/>
            <person name="Cannon C."/>
            <person name="Castanera R."/>
            <person name="Culley D."/>
            <person name="Daum C."/>
            <person name="Ezra D."/>
            <person name="Gonzalez J."/>
            <person name="Henrissat B."/>
            <person name="Kuo A."/>
            <person name="Liang C."/>
            <person name="Lipzen A."/>
            <person name="Lutzoni F."/>
            <person name="Magnuson J."/>
            <person name="Mondo S."/>
            <person name="Nolan M."/>
            <person name="Ohm R."/>
            <person name="Pangilinan J."/>
            <person name="Park H.-J."/>
            <person name="Ramirez L."/>
            <person name="Alfaro M."/>
            <person name="Sun H."/>
            <person name="Tritt A."/>
            <person name="Yoshinaga Y."/>
            <person name="Zwiers L.-H."/>
            <person name="Turgeon B."/>
            <person name="Goodwin S."/>
            <person name="Spatafora J."/>
            <person name="Crous P."/>
            <person name="Grigoriev I."/>
        </authorList>
    </citation>
    <scope>NUCLEOTIDE SEQUENCE</scope>
    <source>
        <strain evidence="2">CBS 122681</strain>
    </source>
</reference>
<evidence type="ECO:0000256" key="1">
    <source>
        <dbReference type="SAM" id="MobiDB-lite"/>
    </source>
</evidence>
<dbReference type="Proteomes" id="UP000799324">
    <property type="component" value="Unassembled WGS sequence"/>
</dbReference>
<dbReference type="AlphaFoldDB" id="A0A6A6SQL3"/>
<dbReference type="EMBL" id="MU004466">
    <property type="protein sequence ID" value="KAF2650136.1"/>
    <property type="molecule type" value="Genomic_DNA"/>
</dbReference>
<evidence type="ECO:0000313" key="3">
    <source>
        <dbReference type="Proteomes" id="UP000799324"/>
    </source>
</evidence>
<gene>
    <name evidence="2" type="ORF">K491DRAFT_683270</name>
</gene>
<name>A0A6A6SQL3_9PLEO</name>
<keyword evidence="3" id="KW-1185">Reference proteome</keyword>
<organism evidence="2 3">
    <name type="scientific">Lophiostoma macrostomum CBS 122681</name>
    <dbReference type="NCBI Taxonomy" id="1314788"/>
    <lineage>
        <taxon>Eukaryota</taxon>
        <taxon>Fungi</taxon>
        <taxon>Dikarya</taxon>
        <taxon>Ascomycota</taxon>
        <taxon>Pezizomycotina</taxon>
        <taxon>Dothideomycetes</taxon>
        <taxon>Pleosporomycetidae</taxon>
        <taxon>Pleosporales</taxon>
        <taxon>Lophiostomataceae</taxon>
        <taxon>Lophiostoma</taxon>
    </lineage>
</organism>
<proteinExistence type="predicted"/>
<accession>A0A6A6SQL3</accession>
<feature type="region of interest" description="Disordered" evidence="1">
    <location>
        <begin position="1"/>
        <end position="25"/>
    </location>
</feature>
<evidence type="ECO:0000313" key="2">
    <source>
        <dbReference type="EMBL" id="KAF2650136.1"/>
    </source>
</evidence>